<evidence type="ECO:0000313" key="4">
    <source>
        <dbReference type="Proteomes" id="UP000381093"/>
    </source>
</evidence>
<dbReference type="RefSeq" id="WP_150765089.1">
    <property type="nucleotide sequence ID" value="NZ_CABVHW010000008.1"/>
</dbReference>
<dbReference type="PANTHER" id="PTHR43685:SF2">
    <property type="entry name" value="GLYCOSYLTRANSFERASE 2-LIKE DOMAIN-CONTAINING PROTEIN"/>
    <property type="match status" value="1"/>
</dbReference>
<accession>A0A5E7D704</accession>
<keyword evidence="1" id="KW-0472">Membrane</keyword>
<dbReference type="EMBL" id="CABVHW010000008">
    <property type="protein sequence ID" value="VVO03242.1"/>
    <property type="molecule type" value="Genomic_DNA"/>
</dbReference>
<organism evidence="3 4">
    <name type="scientific">Pseudomonas fluorescens</name>
    <dbReference type="NCBI Taxonomy" id="294"/>
    <lineage>
        <taxon>Bacteria</taxon>
        <taxon>Pseudomonadati</taxon>
        <taxon>Pseudomonadota</taxon>
        <taxon>Gammaproteobacteria</taxon>
        <taxon>Pseudomonadales</taxon>
        <taxon>Pseudomonadaceae</taxon>
        <taxon>Pseudomonas</taxon>
    </lineage>
</organism>
<evidence type="ECO:0000259" key="2">
    <source>
        <dbReference type="Pfam" id="PF00535"/>
    </source>
</evidence>
<reference evidence="3 4" key="1">
    <citation type="submission" date="2019-09" db="EMBL/GenBank/DDBJ databases">
        <authorList>
            <person name="Chandra G."/>
            <person name="Truman W A."/>
        </authorList>
    </citation>
    <scope>NUCLEOTIDE SEQUENCE [LARGE SCALE GENOMIC DNA]</scope>
    <source>
        <strain evidence="3">PS710</strain>
    </source>
</reference>
<dbReference type="InterPro" id="IPR029044">
    <property type="entry name" value="Nucleotide-diphossugar_trans"/>
</dbReference>
<dbReference type="InterPro" id="IPR001173">
    <property type="entry name" value="Glyco_trans_2-like"/>
</dbReference>
<dbReference type="CDD" id="cd00761">
    <property type="entry name" value="Glyco_tranf_GTA_type"/>
    <property type="match status" value="1"/>
</dbReference>
<evidence type="ECO:0000313" key="3">
    <source>
        <dbReference type="EMBL" id="VVO03242.1"/>
    </source>
</evidence>
<dbReference type="InterPro" id="IPR050834">
    <property type="entry name" value="Glycosyltransf_2"/>
</dbReference>
<sequence>MIPELSAIIPTHNSSNYIKKTLLSVINSANDRTYEIIIIDDKSDDIVNLKKVAAEFKNIIIIEKPDKSNAAESRNIGMQLAKGEFIFLIDSDDEFKDTHINHRINSHKKNDSGIIFGNYITKSNEEEQPSNLPKYIDGDIRDYIFKLGGDVRSSTISIHRKKYKGATFDSNQNKHQDWGFLIRAFDKNENIQFDESHGVILDESANPRRMSIKLNAQASNYFLENYVTQSNHLKRFASSHLRLAIYLHDKESIIFIRGLYFSSIKNQSNSEKLKITALIVITFLSTPYISNRIITLWLKRWKS</sequence>
<evidence type="ECO:0000256" key="1">
    <source>
        <dbReference type="ARBA" id="ARBA00022519"/>
    </source>
</evidence>
<dbReference type="PANTHER" id="PTHR43685">
    <property type="entry name" value="GLYCOSYLTRANSFERASE"/>
    <property type="match status" value="1"/>
</dbReference>
<gene>
    <name evidence="3" type="ORF">PS710_02838</name>
</gene>
<feature type="domain" description="Glycosyltransferase 2-like" evidence="2">
    <location>
        <begin position="6"/>
        <end position="133"/>
    </location>
</feature>
<dbReference type="Proteomes" id="UP000381093">
    <property type="component" value="Unassembled WGS sequence"/>
</dbReference>
<dbReference type="SUPFAM" id="SSF53448">
    <property type="entry name" value="Nucleotide-diphospho-sugar transferases"/>
    <property type="match status" value="1"/>
</dbReference>
<dbReference type="AlphaFoldDB" id="A0A5E7D704"/>
<dbReference type="Pfam" id="PF00535">
    <property type="entry name" value="Glycos_transf_2"/>
    <property type="match status" value="1"/>
</dbReference>
<keyword evidence="1" id="KW-0997">Cell inner membrane</keyword>
<keyword evidence="1" id="KW-1003">Cell membrane</keyword>
<protein>
    <recommendedName>
        <fullName evidence="2">Glycosyltransferase 2-like domain-containing protein</fullName>
    </recommendedName>
</protein>
<proteinExistence type="predicted"/>
<name>A0A5E7D704_PSEFL</name>
<dbReference type="Gene3D" id="3.90.550.10">
    <property type="entry name" value="Spore Coat Polysaccharide Biosynthesis Protein SpsA, Chain A"/>
    <property type="match status" value="1"/>
</dbReference>